<reference evidence="3" key="2">
    <citation type="submission" date="2015-01" db="EMBL/GenBank/DDBJ databases">
        <title>Evolutionary Origins and Diversification of the Mycorrhizal Mutualists.</title>
        <authorList>
            <consortium name="DOE Joint Genome Institute"/>
            <consortium name="Mycorrhizal Genomics Consortium"/>
            <person name="Kohler A."/>
            <person name="Kuo A."/>
            <person name="Nagy L.G."/>
            <person name="Floudas D."/>
            <person name="Copeland A."/>
            <person name="Barry K.W."/>
            <person name="Cichocki N."/>
            <person name="Veneault-Fourrey C."/>
            <person name="LaButti K."/>
            <person name="Lindquist E.A."/>
            <person name="Lipzen A."/>
            <person name="Lundell T."/>
            <person name="Morin E."/>
            <person name="Murat C."/>
            <person name="Riley R."/>
            <person name="Ohm R."/>
            <person name="Sun H."/>
            <person name="Tunlid A."/>
            <person name="Henrissat B."/>
            <person name="Grigoriev I.V."/>
            <person name="Hibbett D.S."/>
            <person name="Martin F."/>
        </authorList>
    </citation>
    <scope>NUCLEOTIDE SEQUENCE [LARGE SCALE GENOMIC DNA]</scope>
    <source>
        <strain evidence="3">MAFF 305830</strain>
    </source>
</reference>
<dbReference type="Proteomes" id="UP000054097">
    <property type="component" value="Unassembled WGS sequence"/>
</dbReference>
<dbReference type="HOGENOM" id="CLU_1343979_0_0_1"/>
<gene>
    <name evidence="2" type="ORF">M408DRAFT_26045</name>
</gene>
<proteinExistence type="predicted"/>
<evidence type="ECO:0000313" key="2">
    <source>
        <dbReference type="EMBL" id="KIM25725.1"/>
    </source>
</evidence>
<dbReference type="EMBL" id="KN824312">
    <property type="protein sequence ID" value="KIM25725.1"/>
    <property type="molecule type" value="Genomic_DNA"/>
</dbReference>
<protein>
    <submittedName>
        <fullName evidence="2">Uncharacterized protein</fullName>
    </submittedName>
</protein>
<feature type="coiled-coil region" evidence="1">
    <location>
        <begin position="86"/>
        <end position="152"/>
    </location>
</feature>
<evidence type="ECO:0000313" key="3">
    <source>
        <dbReference type="Proteomes" id="UP000054097"/>
    </source>
</evidence>
<accession>A0A0C3AMB8</accession>
<reference evidence="2 3" key="1">
    <citation type="submission" date="2014-04" db="EMBL/GenBank/DDBJ databases">
        <authorList>
            <consortium name="DOE Joint Genome Institute"/>
            <person name="Kuo A."/>
            <person name="Zuccaro A."/>
            <person name="Kohler A."/>
            <person name="Nagy L.G."/>
            <person name="Floudas D."/>
            <person name="Copeland A."/>
            <person name="Barry K.W."/>
            <person name="Cichocki N."/>
            <person name="Veneault-Fourrey C."/>
            <person name="LaButti K."/>
            <person name="Lindquist E.A."/>
            <person name="Lipzen A."/>
            <person name="Lundell T."/>
            <person name="Morin E."/>
            <person name="Murat C."/>
            <person name="Sun H."/>
            <person name="Tunlid A."/>
            <person name="Henrissat B."/>
            <person name="Grigoriev I.V."/>
            <person name="Hibbett D.S."/>
            <person name="Martin F."/>
            <person name="Nordberg H.P."/>
            <person name="Cantor M.N."/>
            <person name="Hua S.X."/>
        </authorList>
    </citation>
    <scope>NUCLEOTIDE SEQUENCE [LARGE SCALE GENOMIC DNA]</scope>
    <source>
        <strain evidence="2 3">MAFF 305830</strain>
    </source>
</reference>
<name>A0A0C3AMB8_SERVB</name>
<dbReference type="AlphaFoldDB" id="A0A0C3AMB8"/>
<sequence>MDPIEMLLLRISQPTKRFLRLMQLQQKVIRSENLGNLTREVWRLTNWIKPATVPVMKAAEAFDELVKRLRSDQSNKEAWNELRSFLQETFNEKNRAQREYDRVAKACLNAEQERRLLEDRCSKSAAELEGELNKLRSKNRSQAQEIAGLKNAMTSMEDLLAERFSQLQSMMATLLSHTETMMSGLMSVQAAVEEEVAKQASTRM</sequence>
<keyword evidence="1" id="KW-0175">Coiled coil</keyword>
<keyword evidence="3" id="KW-1185">Reference proteome</keyword>
<organism evidence="2 3">
    <name type="scientific">Serendipita vermifera MAFF 305830</name>
    <dbReference type="NCBI Taxonomy" id="933852"/>
    <lineage>
        <taxon>Eukaryota</taxon>
        <taxon>Fungi</taxon>
        <taxon>Dikarya</taxon>
        <taxon>Basidiomycota</taxon>
        <taxon>Agaricomycotina</taxon>
        <taxon>Agaricomycetes</taxon>
        <taxon>Sebacinales</taxon>
        <taxon>Serendipitaceae</taxon>
        <taxon>Serendipita</taxon>
    </lineage>
</organism>
<evidence type="ECO:0000256" key="1">
    <source>
        <dbReference type="SAM" id="Coils"/>
    </source>
</evidence>